<dbReference type="OrthoDB" id="8765545at2"/>
<comment type="caution">
    <text evidence="1">The sequence shown here is derived from an EMBL/GenBank/DDBJ whole genome shotgun (WGS) entry which is preliminary data.</text>
</comment>
<evidence type="ECO:0000313" key="2">
    <source>
        <dbReference type="Proteomes" id="UP000600026"/>
    </source>
</evidence>
<gene>
    <name evidence="1" type="ORF">Sxan_02580</name>
</gene>
<proteinExistence type="predicted"/>
<evidence type="ECO:0000313" key="1">
    <source>
        <dbReference type="EMBL" id="GHI82894.1"/>
    </source>
</evidence>
<accession>A0A919LG08</accession>
<dbReference type="EMBL" id="BNEE01000003">
    <property type="protein sequence ID" value="GHI82894.1"/>
    <property type="molecule type" value="Genomic_DNA"/>
</dbReference>
<sequence>MAESHQVLLVSFTDRQASRAGYQEALALPGLRGPRPCQLPIDDRGRADSEATGTVARLTGHAQRKERRLVCDAVGVHRVALRAGIQAPDFDLTV</sequence>
<keyword evidence="2" id="KW-1185">Reference proteome</keyword>
<reference evidence="1" key="1">
    <citation type="submission" date="2020-09" db="EMBL/GenBank/DDBJ databases">
        <title>Whole genome shotgun sequence of Streptomyces xanthophaeus NBRC 12829.</title>
        <authorList>
            <person name="Komaki H."/>
            <person name="Tamura T."/>
        </authorList>
    </citation>
    <scope>NUCLEOTIDE SEQUENCE</scope>
    <source>
        <strain evidence="1">NBRC 12829</strain>
    </source>
</reference>
<dbReference type="AlphaFoldDB" id="A0A919LG08"/>
<dbReference type="RefSeq" id="WP_031143007.1">
    <property type="nucleotide sequence ID" value="NZ_BNEE01000003.1"/>
</dbReference>
<organism evidence="1 2">
    <name type="scientific">Streptomyces xanthophaeus</name>
    <dbReference type="NCBI Taxonomy" id="67385"/>
    <lineage>
        <taxon>Bacteria</taxon>
        <taxon>Bacillati</taxon>
        <taxon>Actinomycetota</taxon>
        <taxon>Actinomycetes</taxon>
        <taxon>Kitasatosporales</taxon>
        <taxon>Streptomycetaceae</taxon>
        <taxon>Streptomyces</taxon>
    </lineage>
</organism>
<name>A0A919LG08_9ACTN</name>
<protein>
    <submittedName>
        <fullName evidence="1">Uncharacterized protein</fullName>
    </submittedName>
</protein>
<dbReference type="Proteomes" id="UP000600026">
    <property type="component" value="Unassembled WGS sequence"/>
</dbReference>